<dbReference type="PROSITE" id="PS50192">
    <property type="entry name" value="T_SNARE"/>
    <property type="match status" value="1"/>
</dbReference>
<dbReference type="Gene3D" id="1.10.287.950">
    <property type="entry name" value="Methyl-accepting chemotaxis protein"/>
    <property type="match status" value="1"/>
</dbReference>
<evidence type="ECO:0000259" key="14">
    <source>
        <dbReference type="PROSITE" id="PS50112"/>
    </source>
</evidence>
<dbReference type="Gene3D" id="3.30.450.20">
    <property type="entry name" value="PAS domain"/>
    <property type="match status" value="1"/>
</dbReference>
<dbReference type="InterPro" id="IPR004089">
    <property type="entry name" value="MCPsignal_dom"/>
</dbReference>
<dbReference type="Pfam" id="PF02203">
    <property type="entry name" value="TarH"/>
    <property type="match status" value="1"/>
</dbReference>
<keyword evidence="2" id="KW-1003">Cell membrane</keyword>
<evidence type="ECO:0000256" key="11">
    <source>
        <dbReference type="PROSITE-ProRule" id="PRU00284"/>
    </source>
</evidence>
<dbReference type="NCBIfam" id="TIGR00229">
    <property type="entry name" value="sensory_box"/>
    <property type="match status" value="1"/>
</dbReference>
<dbReference type="RefSeq" id="WP_012569006.1">
    <property type="nucleotide sequence ID" value="NC_011420.2"/>
</dbReference>
<dbReference type="PANTHER" id="PTHR32089:SF112">
    <property type="entry name" value="LYSOZYME-LIKE PROTEIN-RELATED"/>
    <property type="match status" value="1"/>
</dbReference>
<dbReference type="PROSITE" id="PS50885">
    <property type="entry name" value="HAMP"/>
    <property type="match status" value="1"/>
</dbReference>
<evidence type="ECO:0000256" key="4">
    <source>
        <dbReference type="ARBA" id="ARBA00022500"/>
    </source>
</evidence>
<dbReference type="SMART" id="SM00283">
    <property type="entry name" value="MA"/>
    <property type="match status" value="1"/>
</dbReference>
<keyword evidence="5" id="KW-0997">Cell inner membrane</keyword>
<evidence type="ECO:0000256" key="9">
    <source>
        <dbReference type="ARBA" id="ARBA00023224"/>
    </source>
</evidence>
<dbReference type="InterPro" id="IPR000727">
    <property type="entry name" value="T_SNARE_dom"/>
</dbReference>
<keyword evidence="7 12" id="KW-1133">Transmembrane helix</keyword>
<dbReference type="InterPro" id="IPR003660">
    <property type="entry name" value="HAMP_dom"/>
</dbReference>
<dbReference type="Pfam" id="PF08447">
    <property type="entry name" value="PAS_3"/>
    <property type="match status" value="1"/>
</dbReference>
<keyword evidence="17" id="KW-0675">Receptor</keyword>
<feature type="transmembrane region" description="Helical" evidence="12">
    <location>
        <begin position="351"/>
        <end position="370"/>
    </location>
</feature>
<keyword evidence="4" id="KW-0145">Chemotaxis</keyword>
<dbReference type="CDD" id="cd00130">
    <property type="entry name" value="PAS"/>
    <property type="match status" value="1"/>
</dbReference>
<dbReference type="GO" id="GO:0006935">
    <property type="term" value="P:chemotaxis"/>
    <property type="evidence" value="ECO:0007669"/>
    <property type="project" value="UniProtKB-KW"/>
</dbReference>
<dbReference type="EMBL" id="CP000613">
    <property type="protein sequence ID" value="ACJ01233.1"/>
    <property type="molecule type" value="Genomic_DNA"/>
</dbReference>
<evidence type="ECO:0000256" key="3">
    <source>
        <dbReference type="ARBA" id="ARBA00022481"/>
    </source>
</evidence>
<evidence type="ECO:0000256" key="2">
    <source>
        <dbReference type="ARBA" id="ARBA00022475"/>
    </source>
</evidence>
<dbReference type="SUPFAM" id="SSF55785">
    <property type="entry name" value="PYP-like sensor domain (PAS domain)"/>
    <property type="match status" value="1"/>
</dbReference>
<keyword evidence="18" id="KW-1185">Reference proteome</keyword>
<dbReference type="STRING" id="414684.RC1_3890"/>
<evidence type="ECO:0000259" key="16">
    <source>
        <dbReference type="PROSITE" id="PS50885"/>
    </source>
</evidence>
<protein>
    <submittedName>
        <fullName evidence="17">Aerotaxis sensor receptor Aer</fullName>
    </submittedName>
</protein>
<dbReference type="InterPro" id="IPR035965">
    <property type="entry name" value="PAS-like_dom_sf"/>
</dbReference>
<dbReference type="InterPro" id="IPR004090">
    <property type="entry name" value="Chemotax_Me-accpt_rcpt"/>
</dbReference>
<evidence type="ECO:0000259" key="15">
    <source>
        <dbReference type="PROSITE" id="PS50192"/>
    </source>
</evidence>
<evidence type="ECO:0000256" key="7">
    <source>
        <dbReference type="ARBA" id="ARBA00022989"/>
    </source>
</evidence>
<dbReference type="HOGENOM" id="CLU_000445_107_26_5"/>
<comment type="subcellular location">
    <subcellularLocation>
        <location evidence="1">Cell inner membrane</location>
        <topology evidence="1">Multi-pass membrane protein</topology>
    </subcellularLocation>
</comment>
<dbReference type="InterPro" id="IPR000014">
    <property type="entry name" value="PAS"/>
</dbReference>
<keyword evidence="8 12" id="KW-0472">Membrane</keyword>
<dbReference type="PRINTS" id="PR00260">
    <property type="entry name" value="CHEMTRNSDUCR"/>
</dbReference>
<feature type="domain" description="HAMP" evidence="16">
    <location>
        <begin position="371"/>
        <end position="423"/>
    </location>
</feature>
<dbReference type="InterPro" id="IPR013655">
    <property type="entry name" value="PAS_fold_3"/>
</dbReference>
<feature type="domain" description="Methyl-accepting transducer" evidence="13">
    <location>
        <begin position="443"/>
        <end position="687"/>
    </location>
</feature>
<keyword evidence="3" id="KW-0488">Methylation</keyword>
<dbReference type="PROSITE" id="PS50111">
    <property type="entry name" value="CHEMOTAXIS_TRANSDUC_2"/>
    <property type="match status" value="1"/>
</dbReference>
<proteinExistence type="inferred from homology"/>
<dbReference type="KEGG" id="rce:RC1_3890"/>
<gene>
    <name evidence="17" type="primary">aer</name>
    <name evidence="17" type="ordered locus">RC1_3890</name>
</gene>
<evidence type="ECO:0000259" key="13">
    <source>
        <dbReference type="PROSITE" id="PS50111"/>
    </source>
</evidence>
<dbReference type="GO" id="GO:0005886">
    <property type="term" value="C:plasma membrane"/>
    <property type="evidence" value="ECO:0007669"/>
    <property type="project" value="UniProtKB-SubCell"/>
</dbReference>
<evidence type="ECO:0000256" key="6">
    <source>
        <dbReference type="ARBA" id="ARBA00022692"/>
    </source>
</evidence>
<evidence type="ECO:0000256" key="5">
    <source>
        <dbReference type="ARBA" id="ARBA00022519"/>
    </source>
</evidence>
<accession>B6IY59</accession>
<dbReference type="SUPFAM" id="SSF58104">
    <property type="entry name" value="Methyl-accepting chemotaxis protein (MCP) signaling domain"/>
    <property type="match status" value="1"/>
</dbReference>
<dbReference type="PROSITE" id="PS50112">
    <property type="entry name" value="PAS"/>
    <property type="match status" value="1"/>
</dbReference>
<dbReference type="Proteomes" id="UP000001591">
    <property type="component" value="Chromosome"/>
</dbReference>
<feature type="domain" description="T-SNARE coiled-coil homology" evidence="15">
    <location>
        <begin position="613"/>
        <end position="675"/>
    </location>
</feature>
<evidence type="ECO:0000256" key="10">
    <source>
        <dbReference type="ARBA" id="ARBA00029447"/>
    </source>
</evidence>
<dbReference type="InterPro" id="IPR003122">
    <property type="entry name" value="Tar_rcpt_lig-bd"/>
</dbReference>
<sequence length="725" mass="77292">MRDNGPITGREVELRDDELLVSRTDTGGRIVFVNRAFIEISGFSREELVGAPHNLVRHPHMPKEAFADLWATVKAGRPWEGLVKNRCKNGDHYWVRANVTPQVENGRVVGYVSIRSRPTRAEIAAAEEAYARFRENRAAGERIREGAVIAAGPGARVRRFIRSITGRLTAMIAIGMVAGGVGAWSGLSGMADSNERLHTVFQENMRPALNLGAALDLMRANQEAVTAIALALRTGAAPEVIAGQVAQVRSTSEAINAELTEFKQHDPGTAEAARRFVERRALYRQEGLSPALEKALHGDADGVKRLLDTKIRPLFEAAVQDGRDLQAEMAQAAHAAFDDATAAFRSRLWETVAVVGLLAALMVGLGAMVLRSIRRPLTRAEVDFDALARGDFAHAIPTSPVAEFTRLSAQMRSLRARLAYGQQEQAEQRQEAEEARRSALLRMADTVEREAGSAVATVSERTRRMTSRVDGIAEAAGRVTESSGSVSAAASEALTSANTVAAATEELSASIREITAQIGQATSVTREAVKAGTDTQQTIAALSDAVSRIGEFATIINDIAGQTNLLALNATIEAARAGEAGKGFAVVAHEVKSLANQTSRSTEDIQHQIAGIQAATRLAVESVGRISRRIEEVDSISTAIAAAIEEQAAATGEIARSVAEAAEAARNVSTRIADVSDEASATGSDAARVRDEASEVATSVEDLRQVIVRVVRSATADRDGATRAA</sequence>
<keyword evidence="9 11" id="KW-0807">Transducer</keyword>
<dbReference type="SMART" id="SM00304">
    <property type="entry name" value="HAMP"/>
    <property type="match status" value="2"/>
</dbReference>
<evidence type="ECO:0000256" key="1">
    <source>
        <dbReference type="ARBA" id="ARBA00004429"/>
    </source>
</evidence>
<evidence type="ECO:0000256" key="12">
    <source>
        <dbReference type="SAM" id="Phobius"/>
    </source>
</evidence>
<feature type="transmembrane region" description="Helical" evidence="12">
    <location>
        <begin position="168"/>
        <end position="187"/>
    </location>
</feature>
<dbReference type="PANTHER" id="PTHR32089">
    <property type="entry name" value="METHYL-ACCEPTING CHEMOTAXIS PROTEIN MCPB"/>
    <property type="match status" value="1"/>
</dbReference>
<keyword evidence="6 12" id="KW-0812">Transmembrane</keyword>
<organism evidence="17 18">
    <name type="scientific">Rhodospirillum centenum (strain ATCC 51521 / SW)</name>
    <dbReference type="NCBI Taxonomy" id="414684"/>
    <lineage>
        <taxon>Bacteria</taxon>
        <taxon>Pseudomonadati</taxon>
        <taxon>Pseudomonadota</taxon>
        <taxon>Alphaproteobacteria</taxon>
        <taxon>Rhodospirillales</taxon>
        <taxon>Rhodospirillaceae</taxon>
        <taxon>Rhodospirillum</taxon>
    </lineage>
</organism>
<name>B6IY59_RHOCS</name>
<dbReference type="AlphaFoldDB" id="B6IY59"/>
<dbReference type="FunFam" id="3.30.450.20:FF:000046">
    <property type="entry name" value="Aerotaxis sensor receptor"/>
    <property type="match status" value="1"/>
</dbReference>
<evidence type="ECO:0000256" key="8">
    <source>
        <dbReference type="ARBA" id="ARBA00023136"/>
    </source>
</evidence>
<evidence type="ECO:0000313" key="17">
    <source>
        <dbReference type="EMBL" id="ACJ01233.1"/>
    </source>
</evidence>
<dbReference type="GO" id="GO:0004888">
    <property type="term" value="F:transmembrane signaling receptor activity"/>
    <property type="evidence" value="ECO:0007669"/>
    <property type="project" value="InterPro"/>
</dbReference>
<dbReference type="eggNOG" id="COG0840">
    <property type="taxonomic scope" value="Bacteria"/>
</dbReference>
<dbReference type="Pfam" id="PF00015">
    <property type="entry name" value="MCPsignal"/>
    <property type="match status" value="1"/>
</dbReference>
<comment type="similarity">
    <text evidence="10">Belongs to the methyl-accepting chemotaxis (MCP) protein family.</text>
</comment>
<dbReference type="OrthoDB" id="266313at2"/>
<dbReference type="GO" id="GO:0007165">
    <property type="term" value="P:signal transduction"/>
    <property type="evidence" value="ECO:0007669"/>
    <property type="project" value="UniProtKB-KW"/>
</dbReference>
<reference evidence="17 18" key="1">
    <citation type="journal article" date="2010" name="BMC Genomics">
        <title>Metabolic flexibility revealed in the genome of the cyst-forming alpha-1 proteobacterium Rhodospirillum centenum.</title>
        <authorList>
            <person name="Lu Y.K."/>
            <person name="Marden J."/>
            <person name="Han M."/>
            <person name="Swingley W.D."/>
            <person name="Mastrian S.D."/>
            <person name="Chowdhury S.R."/>
            <person name="Hao J."/>
            <person name="Helmy T."/>
            <person name="Kim S."/>
            <person name="Kurdoglu A.A."/>
            <person name="Matthies H.J."/>
            <person name="Rollo D."/>
            <person name="Stothard P."/>
            <person name="Blankenship R.E."/>
            <person name="Bauer C.E."/>
            <person name="Touchman J.W."/>
        </authorList>
    </citation>
    <scope>NUCLEOTIDE SEQUENCE [LARGE SCALE GENOMIC DNA]</scope>
    <source>
        <strain evidence="18">ATCC 51521 / SW</strain>
    </source>
</reference>
<evidence type="ECO:0000313" key="18">
    <source>
        <dbReference type="Proteomes" id="UP000001591"/>
    </source>
</evidence>
<feature type="domain" description="PAS" evidence="14">
    <location>
        <begin position="25"/>
        <end position="50"/>
    </location>
</feature>
<dbReference type="eggNOG" id="COG3829">
    <property type="taxonomic scope" value="Bacteria"/>
</dbReference>